<protein>
    <submittedName>
        <fullName evidence="4">Uncharacterized protein</fullName>
    </submittedName>
</protein>
<dbReference type="EMBL" id="QUSF01002220">
    <property type="protein sequence ID" value="RLV63666.1"/>
    <property type="molecule type" value="Genomic_DNA"/>
</dbReference>
<keyword evidence="1" id="KW-0472">Membrane</keyword>
<evidence type="ECO:0000256" key="1">
    <source>
        <dbReference type="SAM" id="Phobius"/>
    </source>
</evidence>
<evidence type="ECO:0000313" key="4">
    <source>
        <dbReference type="EMBL" id="RLV63666.1"/>
    </source>
</evidence>
<dbReference type="CDD" id="cd09851">
    <property type="entry name" value="HTLV-1-like_HR1-HR2"/>
    <property type="match status" value="1"/>
</dbReference>
<feature type="transmembrane region" description="Helical" evidence="1">
    <location>
        <begin position="191"/>
        <end position="215"/>
    </location>
</feature>
<dbReference type="EMBL" id="QUSF01002221">
    <property type="protein sequence ID" value="RLV63665.1"/>
    <property type="molecule type" value="Genomic_DNA"/>
</dbReference>
<sequence>MEIAESGIDPGPEPQSPVQATLWRVMQATFSILNYTYPNLTEGCWLCYMVNPPFYEAIGSSAKAKRINGTNPRECLWKQGKDNTPGVTLAQVSGRGRCVGAIPKAKQHLCETIISLKRNDKPAGWLLPAPNTKWVCNRLGVTPCLSIGFFNESSDYCIQVLIVPRISYHRKEYVLEHQVTPEHHLMKREPLTVLTVAVLLSVGGAGIGTGVASLVNQQRGMQNLRVSVDEDLSRIEKAIDGLVKSVRSLSEVVLQNRRGLDLLFLQQGGLCVALREECCTYADHTGIVIDTMTELRKQIEQRKREREAQQSWYESWFTHSPWLTTLLSTIAGPVIILILVLTFGPCVFNKFVTIVKGRLEAAHILMIRSKYESLTGVETEDYLELSKRELERFNEQKEG</sequence>
<keyword evidence="1" id="KW-1133">Transmembrane helix</keyword>
<dbReference type="PANTHER" id="PTHR10424:SF82">
    <property type="entry name" value="ENVELOPE GLYCOPROTEIN-RELATED"/>
    <property type="match status" value="1"/>
</dbReference>
<organism evidence="4 5">
    <name type="scientific">Chloebia gouldiae</name>
    <name type="common">Gouldian finch</name>
    <name type="synonym">Erythrura gouldiae</name>
    <dbReference type="NCBI Taxonomy" id="44316"/>
    <lineage>
        <taxon>Eukaryota</taxon>
        <taxon>Metazoa</taxon>
        <taxon>Chordata</taxon>
        <taxon>Craniata</taxon>
        <taxon>Vertebrata</taxon>
        <taxon>Euteleostomi</taxon>
        <taxon>Archelosauria</taxon>
        <taxon>Archosauria</taxon>
        <taxon>Dinosauria</taxon>
        <taxon>Saurischia</taxon>
        <taxon>Theropoda</taxon>
        <taxon>Coelurosauria</taxon>
        <taxon>Aves</taxon>
        <taxon>Neognathae</taxon>
        <taxon>Neoaves</taxon>
        <taxon>Telluraves</taxon>
        <taxon>Australaves</taxon>
        <taxon>Passeriformes</taxon>
        <taxon>Passeroidea</taxon>
        <taxon>Passeridae</taxon>
        <taxon>Chloebia</taxon>
    </lineage>
</organism>
<evidence type="ECO:0000313" key="5">
    <source>
        <dbReference type="Proteomes" id="UP000276834"/>
    </source>
</evidence>
<dbReference type="SUPFAM" id="SSF58069">
    <property type="entry name" value="Virus ectodomain"/>
    <property type="match status" value="1"/>
</dbReference>
<reference evidence="4 5" key="1">
    <citation type="journal article" date="2018" name="Proc. R. Soc. B">
        <title>A non-coding region near Follistatin controls head colour polymorphism in the Gouldian finch.</title>
        <authorList>
            <person name="Toomey M.B."/>
            <person name="Marques C.I."/>
            <person name="Andrade P."/>
            <person name="Araujo P.M."/>
            <person name="Sabatino S."/>
            <person name="Gazda M.A."/>
            <person name="Afonso S."/>
            <person name="Lopes R.J."/>
            <person name="Corbo J.C."/>
            <person name="Carneiro M."/>
        </authorList>
    </citation>
    <scope>NUCLEOTIDE SEQUENCE [LARGE SCALE GENOMIC DNA]</scope>
    <source>
        <strain evidence="4">Red01</strain>
        <tissue evidence="4">Muscle</tissue>
    </source>
</reference>
<evidence type="ECO:0000313" key="2">
    <source>
        <dbReference type="EMBL" id="RLV62223.1"/>
    </source>
</evidence>
<gene>
    <name evidence="4" type="ORF">DV515_00018041</name>
    <name evidence="3" type="ORF">DV515_00018044</name>
    <name evidence="2" type="ORF">DV515_00019539</name>
</gene>
<name>A0A3L8Q8P0_CHLGU</name>
<accession>A0A3L8Q8P0</accession>
<comment type="caution">
    <text evidence="4">The sequence shown here is derived from an EMBL/GenBank/DDBJ whole genome shotgun (WGS) entry which is preliminary data.</text>
</comment>
<dbReference type="OrthoDB" id="9633697at2759"/>
<dbReference type="Pfam" id="PF00429">
    <property type="entry name" value="TLV_coat"/>
    <property type="match status" value="1"/>
</dbReference>
<dbReference type="InterPro" id="IPR018154">
    <property type="entry name" value="TLV/ENV_coat_polyprotein"/>
</dbReference>
<dbReference type="AlphaFoldDB" id="A0A3L8Q8P0"/>
<keyword evidence="5" id="KW-1185">Reference proteome</keyword>
<proteinExistence type="predicted"/>
<dbReference type="Gene3D" id="1.10.287.210">
    <property type="match status" value="1"/>
</dbReference>
<evidence type="ECO:0000313" key="3">
    <source>
        <dbReference type="EMBL" id="RLV63665.1"/>
    </source>
</evidence>
<keyword evidence="1" id="KW-0812">Transmembrane</keyword>
<dbReference type="STRING" id="44316.ENSEGOP00005022163"/>
<reference evidence="4" key="2">
    <citation type="submission" date="2018-08" db="EMBL/GenBank/DDBJ databases">
        <authorList>
            <person name="Sabatino S.J."/>
        </authorList>
    </citation>
    <scope>NUCLEOTIDE SEQUENCE</scope>
    <source>
        <strain evidence="4">Red01</strain>
        <tissue evidence="4">Muscle</tissue>
    </source>
</reference>
<feature type="transmembrane region" description="Helical" evidence="1">
    <location>
        <begin position="322"/>
        <end position="348"/>
    </location>
</feature>
<dbReference type="EMBL" id="QUSF01009620">
    <property type="protein sequence ID" value="RLV62223.1"/>
    <property type="molecule type" value="Genomic_DNA"/>
</dbReference>
<dbReference type="Proteomes" id="UP000276834">
    <property type="component" value="Unassembled WGS sequence"/>
</dbReference>
<dbReference type="PANTHER" id="PTHR10424">
    <property type="entry name" value="VIRAL ENVELOPE PROTEIN"/>
    <property type="match status" value="1"/>
</dbReference>